<name>A0A0C9T649_SPHS4</name>
<gene>
    <name evidence="2" type="ORF">M422DRAFT_39198</name>
</gene>
<feature type="compositionally biased region" description="Basic and acidic residues" evidence="1">
    <location>
        <begin position="1"/>
        <end position="14"/>
    </location>
</feature>
<protein>
    <submittedName>
        <fullName evidence="2">Uncharacterized protein</fullName>
    </submittedName>
</protein>
<dbReference type="Proteomes" id="UP000054279">
    <property type="component" value="Unassembled WGS sequence"/>
</dbReference>
<feature type="compositionally biased region" description="Polar residues" evidence="1">
    <location>
        <begin position="27"/>
        <end position="39"/>
    </location>
</feature>
<dbReference type="AlphaFoldDB" id="A0A0C9T649"/>
<evidence type="ECO:0000313" key="3">
    <source>
        <dbReference type="Proteomes" id="UP000054279"/>
    </source>
</evidence>
<feature type="region of interest" description="Disordered" evidence="1">
    <location>
        <begin position="1"/>
        <end position="39"/>
    </location>
</feature>
<organism evidence="2 3">
    <name type="scientific">Sphaerobolus stellatus (strain SS14)</name>
    <dbReference type="NCBI Taxonomy" id="990650"/>
    <lineage>
        <taxon>Eukaryota</taxon>
        <taxon>Fungi</taxon>
        <taxon>Dikarya</taxon>
        <taxon>Basidiomycota</taxon>
        <taxon>Agaricomycotina</taxon>
        <taxon>Agaricomycetes</taxon>
        <taxon>Phallomycetidae</taxon>
        <taxon>Geastrales</taxon>
        <taxon>Sphaerobolaceae</taxon>
        <taxon>Sphaerobolus</taxon>
    </lineage>
</organism>
<evidence type="ECO:0000256" key="1">
    <source>
        <dbReference type="SAM" id="MobiDB-lite"/>
    </source>
</evidence>
<dbReference type="HOGENOM" id="CLU_2819715_0_0_1"/>
<feature type="non-terminal residue" evidence="2">
    <location>
        <position position="67"/>
    </location>
</feature>
<keyword evidence="3" id="KW-1185">Reference proteome</keyword>
<evidence type="ECO:0000313" key="2">
    <source>
        <dbReference type="EMBL" id="KIJ24393.1"/>
    </source>
</evidence>
<reference evidence="2 3" key="1">
    <citation type="submission" date="2014-06" db="EMBL/GenBank/DDBJ databases">
        <title>Evolutionary Origins and Diversification of the Mycorrhizal Mutualists.</title>
        <authorList>
            <consortium name="DOE Joint Genome Institute"/>
            <consortium name="Mycorrhizal Genomics Consortium"/>
            <person name="Kohler A."/>
            <person name="Kuo A."/>
            <person name="Nagy L.G."/>
            <person name="Floudas D."/>
            <person name="Copeland A."/>
            <person name="Barry K.W."/>
            <person name="Cichocki N."/>
            <person name="Veneault-Fourrey C."/>
            <person name="LaButti K."/>
            <person name="Lindquist E.A."/>
            <person name="Lipzen A."/>
            <person name="Lundell T."/>
            <person name="Morin E."/>
            <person name="Murat C."/>
            <person name="Riley R."/>
            <person name="Ohm R."/>
            <person name="Sun H."/>
            <person name="Tunlid A."/>
            <person name="Henrissat B."/>
            <person name="Grigoriev I.V."/>
            <person name="Hibbett D.S."/>
            <person name="Martin F."/>
        </authorList>
    </citation>
    <scope>NUCLEOTIDE SEQUENCE [LARGE SCALE GENOMIC DNA]</scope>
    <source>
        <strain evidence="2 3">SS14</strain>
    </source>
</reference>
<dbReference type="EMBL" id="KN837494">
    <property type="protein sequence ID" value="KIJ24393.1"/>
    <property type="molecule type" value="Genomic_DNA"/>
</dbReference>
<proteinExistence type="predicted"/>
<accession>A0A0C9T649</accession>
<sequence>MLDRVDTEHRHLPRESCLNQEGRIHSLQGSQNENSAIKKSFQQDFLQHDFPTVSVMPGDSSRQLLHQ</sequence>